<evidence type="ECO:0000256" key="2">
    <source>
        <dbReference type="ARBA" id="ARBA00022833"/>
    </source>
</evidence>
<keyword evidence="2" id="KW-0862">Zinc</keyword>
<dbReference type="PANTHER" id="PTHR22696">
    <property type="entry name" value="E3 UBIQUITIN-PROTEIN LIGASE RNF26"/>
    <property type="match status" value="1"/>
</dbReference>
<organism evidence="5 6">
    <name type="scientific">Heterodera trifolii</name>
    <dbReference type="NCBI Taxonomy" id="157864"/>
    <lineage>
        <taxon>Eukaryota</taxon>
        <taxon>Metazoa</taxon>
        <taxon>Ecdysozoa</taxon>
        <taxon>Nematoda</taxon>
        <taxon>Chromadorea</taxon>
        <taxon>Rhabditida</taxon>
        <taxon>Tylenchina</taxon>
        <taxon>Tylenchomorpha</taxon>
        <taxon>Tylenchoidea</taxon>
        <taxon>Heteroderidae</taxon>
        <taxon>Heteroderinae</taxon>
        <taxon>Heterodera</taxon>
    </lineage>
</organism>
<dbReference type="SMART" id="SM00184">
    <property type="entry name" value="RING"/>
    <property type="match status" value="1"/>
</dbReference>
<sequence>MLAVNVAKQSILKSFVTNANWDKRKYYLAQVVPPAKYKVIIWDKLANAALLNSAIFDHLQSKHTQRQFVFAYDQKSFADYAKYFVHFANAETDEQGQFLMRKNGRLTKWSSPLAKRFFSFTLTPMDGPNVIPPDGTGKFTWQKVYVRKMTEALNSVCQRTFERNTRCTVNYFEANHEWKRFLRLALNSFWLSANQFYGILPRWINFFLVASFRHLISEAKRRKELGSQMEEGNAKMLGIYWEALATAHKNGILLHRIRMADEQMVELIGQFCQIDRPFLMNHVGLIDQTTRENGFDSFCPKWEQLLNDLALLTQNDVVMRAFDTWVHSPVSDDQTRQIVQFWLKMFADWLSKERATDEDERRGNGTQWLTSPWLPLDLCLFRQIGELFAKGTIEAKFTVPKMDEQIKGIRGILGTICTRIKGTRNDFLKGNGPQNISILNRWKTFCANCQFQTLRNGLTIKQENNEESQGSEATENRCLICLTNERQIVFKPCRHFCVCRECAKVIEQNEKPKCPVCRNYVEETLFIYIP</sequence>
<dbReference type="Pfam" id="PF13920">
    <property type="entry name" value="zf-C3HC4_3"/>
    <property type="match status" value="1"/>
</dbReference>
<dbReference type="PANTHER" id="PTHR22696:SF1">
    <property type="entry name" value="E3 UBIQUITIN-PROTEIN LIGASE RNF26"/>
    <property type="match status" value="1"/>
</dbReference>
<evidence type="ECO:0000313" key="5">
    <source>
        <dbReference type="EMBL" id="KAL3120847.1"/>
    </source>
</evidence>
<comment type="caution">
    <text evidence="5">The sequence shown here is derived from an EMBL/GenBank/DDBJ whole genome shotgun (WGS) entry which is preliminary data.</text>
</comment>
<dbReference type="PROSITE" id="PS50089">
    <property type="entry name" value="ZF_RING_2"/>
    <property type="match status" value="1"/>
</dbReference>
<dbReference type="Proteomes" id="UP001620626">
    <property type="component" value="Unassembled WGS sequence"/>
</dbReference>
<evidence type="ECO:0000313" key="6">
    <source>
        <dbReference type="Proteomes" id="UP001620626"/>
    </source>
</evidence>
<evidence type="ECO:0000256" key="3">
    <source>
        <dbReference type="PROSITE-ProRule" id="PRU00175"/>
    </source>
</evidence>
<dbReference type="Gene3D" id="3.30.40.10">
    <property type="entry name" value="Zinc/RING finger domain, C3HC4 (zinc finger)"/>
    <property type="match status" value="1"/>
</dbReference>
<keyword evidence="6" id="KW-1185">Reference proteome</keyword>
<dbReference type="SUPFAM" id="SSF57850">
    <property type="entry name" value="RING/U-box"/>
    <property type="match status" value="1"/>
</dbReference>
<proteinExistence type="predicted"/>
<gene>
    <name evidence="5" type="ORF">niasHT_008139</name>
</gene>
<evidence type="ECO:0000259" key="4">
    <source>
        <dbReference type="PROSITE" id="PS50089"/>
    </source>
</evidence>
<dbReference type="GO" id="GO:0008270">
    <property type="term" value="F:zinc ion binding"/>
    <property type="evidence" value="ECO:0007669"/>
    <property type="project" value="UniProtKB-KW"/>
</dbReference>
<dbReference type="InterPro" id="IPR013083">
    <property type="entry name" value="Znf_RING/FYVE/PHD"/>
</dbReference>
<feature type="domain" description="RING-type" evidence="4">
    <location>
        <begin position="478"/>
        <end position="518"/>
    </location>
</feature>
<protein>
    <recommendedName>
        <fullName evidence="4">RING-type domain-containing protein</fullName>
    </recommendedName>
</protein>
<dbReference type="AlphaFoldDB" id="A0ABD2M020"/>
<evidence type="ECO:0000256" key="1">
    <source>
        <dbReference type="ARBA" id="ARBA00022771"/>
    </source>
</evidence>
<reference evidence="5 6" key="1">
    <citation type="submission" date="2024-10" db="EMBL/GenBank/DDBJ databases">
        <authorList>
            <person name="Kim D."/>
        </authorList>
    </citation>
    <scope>NUCLEOTIDE SEQUENCE [LARGE SCALE GENOMIC DNA]</scope>
    <source>
        <strain evidence="5">BH-2024</strain>
    </source>
</reference>
<accession>A0ABD2M020</accession>
<dbReference type="InterPro" id="IPR001841">
    <property type="entry name" value="Znf_RING"/>
</dbReference>
<keyword evidence="1 3" id="KW-0479">Metal-binding</keyword>
<name>A0ABD2M020_9BILA</name>
<keyword evidence="1 3" id="KW-0863">Zinc-finger</keyword>
<dbReference type="EMBL" id="JBICBT010000207">
    <property type="protein sequence ID" value="KAL3120847.1"/>
    <property type="molecule type" value="Genomic_DNA"/>
</dbReference>